<comment type="caution">
    <text evidence="4">The sequence shown here is derived from an EMBL/GenBank/DDBJ whole genome shotgun (WGS) entry which is preliminary data.</text>
</comment>
<feature type="domain" description="SoxA A3" evidence="3">
    <location>
        <begin position="374"/>
        <end position="450"/>
    </location>
</feature>
<dbReference type="InterPro" id="IPR041117">
    <property type="entry name" value="SoxA_A3"/>
</dbReference>
<dbReference type="GO" id="GO:0016491">
    <property type="term" value="F:oxidoreductase activity"/>
    <property type="evidence" value="ECO:0007669"/>
    <property type="project" value="UniProtKB-KW"/>
</dbReference>
<dbReference type="InterPro" id="IPR023753">
    <property type="entry name" value="FAD/NAD-binding_dom"/>
</dbReference>
<evidence type="ECO:0000313" key="5">
    <source>
        <dbReference type="Proteomes" id="UP000241808"/>
    </source>
</evidence>
<dbReference type="EMBL" id="PZZL01000009">
    <property type="protein sequence ID" value="PTM51853.1"/>
    <property type="molecule type" value="Genomic_DNA"/>
</dbReference>
<dbReference type="InterPro" id="IPR036188">
    <property type="entry name" value="FAD/NAD-bd_sf"/>
</dbReference>
<dbReference type="PANTHER" id="PTHR42949:SF3">
    <property type="entry name" value="ANAEROBIC GLYCEROL-3-PHOSPHATE DEHYDROGENASE SUBUNIT B"/>
    <property type="match status" value="1"/>
</dbReference>
<keyword evidence="1" id="KW-0560">Oxidoreductase</keyword>
<keyword evidence="5" id="KW-1185">Reference proteome</keyword>
<dbReference type="InterPro" id="IPR017224">
    <property type="entry name" value="Opine_Oxase_asu/HCN_bsu"/>
</dbReference>
<dbReference type="Gene3D" id="3.50.50.60">
    <property type="entry name" value="FAD/NAD(P)-binding domain"/>
    <property type="match status" value="2"/>
</dbReference>
<evidence type="ECO:0000259" key="2">
    <source>
        <dbReference type="Pfam" id="PF07992"/>
    </source>
</evidence>
<evidence type="ECO:0000259" key="3">
    <source>
        <dbReference type="Pfam" id="PF17806"/>
    </source>
</evidence>
<dbReference type="CDD" id="cd19946">
    <property type="entry name" value="GlpA-like_Fer2_BFD-like"/>
    <property type="match status" value="1"/>
</dbReference>
<reference evidence="4 5" key="1">
    <citation type="submission" date="2018-04" db="EMBL/GenBank/DDBJ databases">
        <title>Genomic Encyclopedia of Archaeal and Bacterial Type Strains, Phase II (KMG-II): from individual species to whole genera.</title>
        <authorList>
            <person name="Goeker M."/>
        </authorList>
    </citation>
    <scope>NUCLEOTIDE SEQUENCE [LARGE SCALE GENOMIC DNA]</scope>
    <source>
        <strain evidence="4 5">DSM 25521</strain>
    </source>
</reference>
<protein>
    <submittedName>
        <fullName evidence="4">Thioredoxin reductase</fullName>
    </submittedName>
</protein>
<proteinExistence type="predicted"/>
<name>A0A2T4YYP1_9HYPH</name>
<dbReference type="SUPFAM" id="SSF51905">
    <property type="entry name" value="FAD/NAD(P)-binding domain"/>
    <property type="match status" value="1"/>
</dbReference>
<dbReference type="Pfam" id="PF17806">
    <property type="entry name" value="SO_alpha_A3"/>
    <property type="match status" value="1"/>
</dbReference>
<dbReference type="PRINTS" id="PR00411">
    <property type="entry name" value="PNDRDTASEI"/>
</dbReference>
<organism evidence="4 5">
    <name type="scientific">Phreatobacter oligotrophus</name>
    <dbReference type="NCBI Taxonomy" id="1122261"/>
    <lineage>
        <taxon>Bacteria</taxon>
        <taxon>Pseudomonadati</taxon>
        <taxon>Pseudomonadota</taxon>
        <taxon>Alphaproteobacteria</taxon>
        <taxon>Hyphomicrobiales</taxon>
        <taxon>Phreatobacteraceae</taxon>
        <taxon>Phreatobacter</taxon>
    </lineage>
</organism>
<dbReference type="AlphaFoldDB" id="A0A2T4YYP1"/>
<accession>A0A2T4YYP1</accession>
<dbReference type="PRINTS" id="PR00368">
    <property type="entry name" value="FADPNR"/>
</dbReference>
<dbReference type="Gene3D" id="1.10.10.1100">
    <property type="entry name" value="BFD-like [2Fe-2S]-binding domain"/>
    <property type="match status" value="1"/>
</dbReference>
<feature type="domain" description="FAD/NAD(P)-binding" evidence="2">
    <location>
        <begin position="5"/>
        <end position="316"/>
    </location>
</feature>
<dbReference type="PIRSF" id="PIRSF037495">
    <property type="entry name" value="Opine_OX_OoxA/HcnB"/>
    <property type="match status" value="1"/>
</dbReference>
<sequence length="468" mass="48310">MMAAFDVIVLGAGPAGATCAATAAEAGRRVAVIDEQPRAGGQVWRAPMGGFPGKGDADQASGDTLRRRLAASPATRRLGHRVWSVVRTDTGYRVDTLGPDGPTALEAPFLVVATGAHERVVPFPGWTTPGVIGLAAATVLLKSHGVVPGRRLVVAGCGPLLAVVAAGLVKAGTEVAAVVDIAPRSAWLTRLPAILGQPRLAARGLAWGFAVAKAGVPVLSGHGVRRVEGGEAVTRVVIGPVDADGAPTEGPEQIIEADGLIIGHGLTTACEVTRLLRAEHRFDRLRGGWIPVVDGAFQTSLPGLHAIGDGAGIRGQAMASLAGEALGWHLAGRMAEAEATRANMAAATPFSDAMAGLMAQRPAQVRAIAADTVVCRCEDVTRAEIDSAVDAGATQIDQLKHFTRCGMGPCQGRSCADTVQELMAARLRMSRQEVGQWTGRPPLRPVPLGEVIGAFSYDDIPIPTPAPL</sequence>
<dbReference type="InterPro" id="IPR041854">
    <property type="entry name" value="BFD-like_2Fe2S-bd_dom_sf"/>
</dbReference>
<dbReference type="Pfam" id="PF07992">
    <property type="entry name" value="Pyr_redox_2"/>
    <property type="match status" value="1"/>
</dbReference>
<dbReference type="PANTHER" id="PTHR42949">
    <property type="entry name" value="ANAEROBIC GLYCEROL-3-PHOSPHATE DEHYDROGENASE SUBUNIT B"/>
    <property type="match status" value="1"/>
</dbReference>
<dbReference type="RefSeq" id="WP_108178949.1">
    <property type="nucleotide sequence ID" value="NZ_PZZL01000009.1"/>
</dbReference>
<evidence type="ECO:0000256" key="1">
    <source>
        <dbReference type="ARBA" id="ARBA00023002"/>
    </source>
</evidence>
<gene>
    <name evidence="4" type="ORF">C8P69_109141</name>
</gene>
<dbReference type="InterPro" id="IPR051691">
    <property type="entry name" value="Metab_Enz_Cyan_OpOx_G3PDH"/>
</dbReference>
<evidence type="ECO:0000313" key="4">
    <source>
        <dbReference type="EMBL" id="PTM51853.1"/>
    </source>
</evidence>
<dbReference type="Proteomes" id="UP000241808">
    <property type="component" value="Unassembled WGS sequence"/>
</dbReference>
<dbReference type="OrthoDB" id="5287468at2"/>